<keyword evidence="1" id="KW-0046">Antibiotic resistance</keyword>
<evidence type="ECO:0000313" key="3">
    <source>
        <dbReference type="EMBL" id="OPA81235.1"/>
    </source>
</evidence>
<keyword evidence="4" id="KW-1185">Reference proteome</keyword>
<evidence type="ECO:0000256" key="1">
    <source>
        <dbReference type="ARBA" id="ARBA00023251"/>
    </source>
</evidence>
<reference evidence="3 4" key="1">
    <citation type="submission" date="2017-01" db="EMBL/GenBank/DDBJ databases">
        <title>Genome analysis of Paenibacillus selenitrireducens ES3-24.</title>
        <authorList>
            <person name="Xu D."/>
            <person name="Yao R."/>
            <person name="Zheng S."/>
        </authorList>
    </citation>
    <scope>NUCLEOTIDE SEQUENCE [LARGE SCALE GENOMIC DNA]</scope>
    <source>
        <strain evidence="3 4">ES3-24</strain>
    </source>
</reference>
<dbReference type="PANTHER" id="PTHR31438:SF1">
    <property type="entry name" value="LYSINE N-ACYLTRANSFERASE C17G9.06C-RELATED"/>
    <property type="match status" value="1"/>
</dbReference>
<dbReference type="PROSITE" id="PS51186">
    <property type="entry name" value="GNAT"/>
    <property type="match status" value="1"/>
</dbReference>
<dbReference type="EMBL" id="MSZX01000001">
    <property type="protein sequence ID" value="OPA81235.1"/>
    <property type="molecule type" value="Genomic_DNA"/>
</dbReference>
<dbReference type="InterPro" id="IPR016181">
    <property type="entry name" value="Acyl_CoA_acyltransferase"/>
</dbReference>
<dbReference type="AlphaFoldDB" id="A0A1T2XN57"/>
<dbReference type="STRING" id="1324314.BVG16_02630"/>
<name>A0A1T2XN57_9BACL</name>
<proteinExistence type="predicted"/>
<dbReference type="GO" id="GO:0046677">
    <property type="term" value="P:response to antibiotic"/>
    <property type="evidence" value="ECO:0007669"/>
    <property type="project" value="UniProtKB-KW"/>
</dbReference>
<gene>
    <name evidence="3" type="ORF">BVG16_02630</name>
</gene>
<protein>
    <submittedName>
        <fullName evidence="3">GNAT family N-acetyltransferase</fullName>
    </submittedName>
</protein>
<dbReference type="GO" id="GO:0016410">
    <property type="term" value="F:N-acyltransferase activity"/>
    <property type="evidence" value="ECO:0007669"/>
    <property type="project" value="TreeGrafter"/>
</dbReference>
<accession>A0A1T2XN57</accession>
<dbReference type="OrthoDB" id="9795206at2"/>
<feature type="domain" description="N-acetyltransferase" evidence="2">
    <location>
        <begin position="9"/>
        <end position="180"/>
    </location>
</feature>
<dbReference type="RefSeq" id="WP_078496968.1">
    <property type="nucleotide sequence ID" value="NZ_MSZX01000001.1"/>
</dbReference>
<organism evidence="3 4">
    <name type="scientific">Paenibacillus selenitireducens</name>
    <dbReference type="NCBI Taxonomy" id="1324314"/>
    <lineage>
        <taxon>Bacteria</taxon>
        <taxon>Bacillati</taxon>
        <taxon>Bacillota</taxon>
        <taxon>Bacilli</taxon>
        <taxon>Bacillales</taxon>
        <taxon>Paenibacillaceae</taxon>
        <taxon>Paenibacillus</taxon>
    </lineage>
</organism>
<keyword evidence="3" id="KW-0808">Transferase</keyword>
<sequence>MKLWEQDELSLRTLTVEDASILLKWLSDPTVLAYYEGRDNPHDEALIQQHFYEDRDGIHACILEHQGNAIGYVQYYEVEGEEREEYGLEQTQGKVIGMDQFIGEPAYWNQGIGTKLIQSMIHFISATEHADTLVMDPQAWNTRALHVYEKCGFVKHRFLPKHEWHEGEYRDCWVIIYPVRQQSGHELKDKGVHLS</sequence>
<evidence type="ECO:0000313" key="4">
    <source>
        <dbReference type="Proteomes" id="UP000190188"/>
    </source>
</evidence>
<evidence type="ECO:0000259" key="2">
    <source>
        <dbReference type="PROSITE" id="PS51186"/>
    </source>
</evidence>
<dbReference type="Proteomes" id="UP000190188">
    <property type="component" value="Unassembled WGS sequence"/>
</dbReference>
<dbReference type="Gene3D" id="3.40.630.30">
    <property type="match status" value="1"/>
</dbReference>
<dbReference type="SUPFAM" id="SSF55729">
    <property type="entry name" value="Acyl-CoA N-acyltransferases (Nat)"/>
    <property type="match status" value="1"/>
</dbReference>
<dbReference type="Pfam" id="PF13523">
    <property type="entry name" value="Acetyltransf_8"/>
    <property type="match status" value="1"/>
</dbReference>
<dbReference type="PANTHER" id="PTHR31438">
    <property type="entry name" value="LYSINE N-ACYLTRANSFERASE C17G9.06C-RELATED"/>
    <property type="match status" value="1"/>
</dbReference>
<comment type="caution">
    <text evidence="3">The sequence shown here is derived from an EMBL/GenBank/DDBJ whole genome shotgun (WGS) entry which is preliminary data.</text>
</comment>
<dbReference type="InterPro" id="IPR000182">
    <property type="entry name" value="GNAT_dom"/>
</dbReference>